<name>A0A942YG22_9BACI</name>
<proteinExistence type="predicted"/>
<dbReference type="AlphaFoldDB" id="A0A942YG22"/>
<keyword evidence="1" id="KW-0472">Membrane</keyword>
<dbReference type="RefSeq" id="WP_213124863.1">
    <property type="nucleotide sequence ID" value="NZ_JAGYPG010000002.1"/>
</dbReference>
<organism evidence="2 3">
    <name type="scientific">Lederbergia citri</name>
    <dbReference type="NCBI Taxonomy" id="2833580"/>
    <lineage>
        <taxon>Bacteria</taxon>
        <taxon>Bacillati</taxon>
        <taxon>Bacillota</taxon>
        <taxon>Bacilli</taxon>
        <taxon>Bacillales</taxon>
        <taxon>Bacillaceae</taxon>
        <taxon>Lederbergia</taxon>
    </lineage>
</organism>
<comment type="caution">
    <text evidence="2">The sequence shown here is derived from an EMBL/GenBank/DDBJ whole genome shotgun (WGS) entry which is preliminary data.</text>
</comment>
<keyword evidence="1" id="KW-0812">Transmembrane</keyword>
<feature type="transmembrane region" description="Helical" evidence="1">
    <location>
        <begin position="31"/>
        <end position="49"/>
    </location>
</feature>
<keyword evidence="3" id="KW-1185">Reference proteome</keyword>
<gene>
    <name evidence="2" type="ORF">KHA97_11395</name>
</gene>
<sequence length="51" mass="5745">MNKIWIIKICLALALLITVYNFFITDNPDKTATGIILVLLIIVNAQTSLKR</sequence>
<reference evidence="2 3" key="1">
    <citation type="submission" date="2021-05" db="EMBL/GenBank/DDBJ databases">
        <title>Novel Bacillus species.</title>
        <authorList>
            <person name="Liu G."/>
        </authorList>
    </citation>
    <scope>NUCLEOTIDE SEQUENCE [LARGE SCALE GENOMIC DNA]</scope>
    <source>
        <strain evidence="3">FJAT-49780</strain>
    </source>
</reference>
<evidence type="ECO:0000313" key="3">
    <source>
        <dbReference type="Proteomes" id="UP000681414"/>
    </source>
</evidence>
<evidence type="ECO:0000256" key="1">
    <source>
        <dbReference type="SAM" id="Phobius"/>
    </source>
</evidence>
<dbReference type="EMBL" id="JAGYPG010000002">
    <property type="protein sequence ID" value="MBS4195663.1"/>
    <property type="molecule type" value="Genomic_DNA"/>
</dbReference>
<evidence type="ECO:0000313" key="2">
    <source>
        <dbReference type="EMBL" id="MBS4195663.1"/>
    </source>
</evidence>
<keyword evidence="1" id="KW-1133">Transmembrane helix</keyword>
<dbReference type="Proteomes" id="UP000681414">
    <property type="component" value="Unassembled WGS sequence"/>
</dbReference>
<protein>
    <submittedName>
        <fullName evidence="2">Uncharacterized protein</fullName>
    </submittedName>
</protein>
<feature type="transmembrane region" description="Helical" evidence="1">
    <location>
        <begin position="5"/>
        <end position="25"/>
    </location>
</feature>
<accession>A0A942YG22</accession>